<keyword evidence="1" id="KW-0472">Membrane</keyword>
<accession>A0A0W1A6F3</accession>
<protein>
    <submittedName>
        <fullName evidence="2">Uncharacterized protein</fullName>
    </submittedName>
</protein>
<proteinExistence type="predicted"/>
<feature type="transmembrane region" description="Helical" evidence="1">
    <location>
        <begin position="232"/>
        <end position="258"/>
    </location>
</feature>
<keyword evidence="1" id="KW-1133">Transmembrane helix</keyword>
<dbReference type="EMBL" id="LNZC01000027">
    <property type="protein sequence ID" value="KTD76906.1"/>
    <property type="molecule type" value="Genomic_DNA"/>
</dbReference>
<gene>
    <name evidence="2" type="ORF">Lwor_2131</name>
</gene>
<evidence type="ECO:0000313" key="3">
    <source>
        <dbReference type="Proteomes" id="UP000054662"/>
    </source>
</evidence>
<name>A0A0W1A6F3_9GAMM</name>
<dbReference type="STRING" id="45076.Lwor_2131"/>
<dbReference type="RefSeq" id="WP_058493892.1">
    <property type="nucleotide sequence ID" value="NZ_CBCRUR010000008.1"/>
</dbReference>
<evidence type="ECO:0000313" key="2">
    <source>
        <dbReference type="EMBL" id="KTD76906.1"/>
    </source>
</evidence>
<organism evidence="2 3">
    <name type="scientific">Legionella worsleiensis</name>
    <dbReference type="NCBI Taxonomy" id="45076"/>
    <lineage>
        <taxon>Bacteria</taxon>
        <taxon>Pseudomonadati</taxon>
        <taxon>Pseudomonadota</taxon>
        <taxon>Gammaproteobacteria</taxon>
        <taxon>Legionellales</taxon>
        <taxon>Legionellaceae</taxon>
        <taxon>Legionella</taxon>
    </lineage>
</organism>
<comment type="caution">
    <text evidence="2">The sequence shown here is derived from an EMBL/GenBank/DDBJ whole genome shotgun (WGS) entry which is preliminary data.</text>
</comment>
<dbReference type="OrthoDB" id="5650772at2"/>
<keyword evidence="3" id="KW-1185">Reference proteome</keyword>
<dbReference type="Proteomes" id="UP000054662">
    <property type="component" value="Unassembled WGS sequence"/>
</dbReference>
<feature type="transmembrane region" description="Helical" evidence="1">
    <location>
        <begin position="201"/>
        <end position="220"/>
    </location>
</feature>
<reference evidence="2 3" key="1">
    <citation type="submission" date="2015-11" db="EMBL/GenBank/DDBJ databases">
        <title>Genomic analysis of 38 Legionella species identifies large and diverse effector repertoires.</title>
        <authorList>
            <person name="Burstein D."/>
            <person name="Amaro F."/>
            <person name="Zusman T."/>
            <person name="Lifshitz Z."/>
            <person name="Cohen O."/>
            <person name="Gilbert J.A."/>
            <person name="Pupko T."/>
            <person name="Shuman H.A."/>
            <person name="Segal G."/>
        </authorList>
    </citation>
    <scope>NUCLEOTIDE SEQUENCE [LARGE SCALE GENOMIC DNA]</scope>
    <source>
        <strain evidence="2 3">ATCC 49508</strain>
    </source>
</reference>
<keyword evidence="1" id="KW-0812">Transmembrane</keyword>
<dbReference type="PATRIC" id="fig|45076.6.peg.2335"/>
<sequence>MPSVFSSKELLDKKYKRLFLNRLYIATKFKNYLSARFKIIITEKQLKELFLNQPSKISEFLAQKNEESPIRFFGDSEHSHPRDAQIRLIDRLVLDSVHAEITAIILTQFIKEYYQNQDAIDKEWSDEIQSDSAGDSTSNMAIILKAITLYKDRVFQDLVFSDGDCISLFDFDGRCINPNRTVFKNWLPKPGKKLFFEWEPVAYLSAVTVFSCLIATIMYWPSLLLGPIGWSVALPLLLTAAAVAAVGLTTFLICRIIIGNKEQANSKEHVTSSSTEMILDNLPSSSVAPKTEPQALPPTAGYKGLFVPISHNVDEENTPTQSNSLT</sequence>
<evidence type="ECO:0000256" key="1">
    <source>
        <dbReference type="SAM" id="Phobius"/>
    </source>
</evidence>
<dbReference type="AlphaFoldDB" id="A0A0W1A6F3"/>